<dbReference type="AlphaFoldDB" id="A0AAV6MT59"/>
<feature type="signal peptide" evidence="1">
    <location>
        <begin position="1"/>
        <end position="19"/>
    </location>
</feature>
<evidence type="ECO:0000313" key="2">
    <source>
        <dbReference type="EMBL" id="KAG6585830.1"/>
    </source>
</evidence>
<dbReference type="GO" id="GO:0009507">
    <property type="term" value="C:chloroplast"/>
    <property type="evidence" value="ECO:0007669"/>
    <property type="project" value="TreeGrafter"/>
</dbReference>
<sequence>MISFLAAMPSLFLPAPAAALNLGISNAFDYSNKDMENVRRMLMTGIPLFNFKLVAANAFDYSNKDMENVRRMLMSVARHCVLKDRNSFVQFQASTGVEVLSS</sequence>
<keyword evidence="1" id="KW-0732">Signal</keyword>
<proteinExistence type="predicted"/>
<dbReference type="PANTHER" id="PTHR36398:SF1">
    <property type="entry name" value="PLASMA MEMBRANE FUSION PROTEIN"/>
    <property type="match status" value="1"/>
</dbReference>
<evidence type="ECO:0000313" key="3">
    <source>
        <dbReference type="Proteomes" id="UP000685013"/>
    </source>
</evidence>
<protein>
    <submittedName>
        <fullName evidence="2">Uncharacterized protein</fullName>
    </submittedName>
</protein>
<gene>
    <name evidence="2" type="ORF">SDJN03_18563</name>
</gene>
<feature type="chain" id="PRO_5043596665" evidence="1">
    <location>
        <begin position="20"/>
        <end position="102"/>
    </location>
</feature>
<dbReference type="Proteomes" id="UP000685013">
    <property type="component" value="Chromosome 12"/>
</dbReference>
<organism evidence="2 3">
    <name type="scientific">Cucurbita argyrosperma subsp. sororia</name>
    <dbReference type="NCBI Taxonomy" id="37648"/>
    <lineage>
        <taxon>Eukaryota</taxon>
        <taxon>Viridiplantae</taxon>
        <taxon>Streptophyta</taxon>
        <taxon>Embryophyta</taxon>
        <taxon>Tracheophyta</taxon>
        <taxon>Spermatophyta</taxon>
        <taxon>Magnoliopsida</taxon>
        <taxon>eudicotyledons</taxon>
        <taxon>Gunneridae</taxon>
        <taxon>Pentapetalae</taxon>
        <taxon>rosids</taxon>
        <taxon>fabids</taxon>
        <taxon>Cucurbitales</taxon>
        <taxon>Cucurbitaceae</taxon>
        <taxon>Cucurbiteae</taxon>
        <taxon>Cucurbita</taxon>
    </lineage>
</organism>
<keyword evidence="3" id="KW-1185">Reference proteome</keyword>
<accession>A0AAV6MT59</accession>
<name>A0AAV6MT59_9ROSI</name>
<feature type="non-terminal residue" evidence="2">
    <location>
        <position position="1"/>
    </location>
</feature>
<dbReference type="PANTHER" id="PTHR36398">
    <property type="entry name" value="PLASMA MEMBRANE FUSION PROTEIN"/>
    <property type="match status" value="1"/>
</dbReference>
<reference evidence="2 3" key="1">
    <citation type="journal article" date="2021" name="Hortic Res">
        <title>The domestication of Cucurbita argyrosperma as revealed by the genome of its wild relative.</title>
        <authorList>
            <person name="Barrera-Redondo J."/>
            <person name="Sanchez-de la Vega G."/>
            <person name="Aguirre-Liguori J.A."/>
            <person name="Castellanos-Morales G."/>
            <person name="Gutierrez-Guerrero Y.T."/>
            <person name="Aguirre-Dugua X."/>
            <person name="Aguirre-Planter E."/>
            <person name="Tenaillon M.I."/>
            <person name="Lira-Saade R."/>
            <person name="Eguiarte L.E."/>
        </authorList>
    </citation>
    <scope>NUCLEOTIDE SEQUENCE [LARGE SCALE GENOMIC DNA]</scope>
    <source>
        <strain evidence="2">JBR-2021</strain>
    </source>
</reference>
<dbReference type="EMBL" id="JAGKQH010000012">
    <property type="protein sequence ID" value="KAG6585830.1"/>
    <property type="molecule type" value="Genomic_DNA"/>
</dbReference>
<evidence type="ECO:0000256" key="1">
    <source>
        <dbReference type="SAM" id="SignalP"/>
    </source>
</evidence>
<comment type="caution">
    <text evidence="2">The sequence shown here is derived from an EMBL/GenBank/DDBJ whole genome shotgun (WGS) entry which is preliminary data.</text>
</comment>